<evidence type="ECO:0000256" key="2">
    <source>
        <dbReference type="ARBA" id="ARBA00006772"/>
    </source>
</evidence>
<comment type="similarity">
    <text evidence="2">Belongs to the SLC13A/DASS transporter (TC 2.A.47) family. NADC subfamily.</text>
</comment>
<dbReference type="Pfam" id="PF00939">
    <property type="entry name" value="Na_sulph_symp"/>
    <property type="match status" value="1"/>
</dbReference>
<evidence type="ECO:0000256" key="4">
    <source>
        <dbReference type="ARBA" id="ARBA00022692"/>
    </source>
</evidence>
<sequence length="444" mass="49448">MLITTFISFFVSDSATTAMMIPIALAILEAMTGAPAKNTSATIADHLRLKELSKKQRGFCKAMILVCAHASLIGGTAILTSTAPNLIFRNELNRRYPNEPKVTMTYVKWLQFSLPPMFGYLIASYLIVMTVFIGPFSLFDCFRAPSEEEAHASKEVERSVKEAYKNLGSISFSEISVLFWFIVLIVSWIFREPGFMTGWADLIYGKEKSERFKDSTVGILIVFILFAWPKDFNIRSRNRKIADIEMETKGKTKGKASEEMKIVRRSEAILTWPVVQRRMSWSVLLLIGAGFAISEGVKSSGLSQWLACEVSAFKHLDEMVIQAAITAIIVFTTEFMSNGATANIFVPIVQTVAVSLHLHPLYLGIPSAIAPSFAFMLPMATPPNALVYDTHVVGFFEMLLVGTLLNCVCISITILSMNTWTYWLFDLGYVPDSVLLINNATLNC</sequence>
<feature type="transmembrane region" description="Helical" evidence="7">
    <location>
        <begin position="320"/>
        <end position="349"/>
    </location>
</feature>
<evidence type="ECO:0000256" key="1">
    <source>
        <dbReference type="ARBA" id="ARBA00004141"/>
    </source>
</evidence>
<evidence type="ECO:0000313" key="8">
    <source>
        <dbReference type="Proteomes" id="UP000887575"/>
    </source>
</evidence>
<dbReference type="GO" id="GO:0015141">
    <property type="term" value="F:succinate transmembrane transporter activity"/>
    <property type="evidence" value="ECO:0007669"/>
    <property type="project" value="TreeGrafter"/>
</dbReference>
<dbReference type="PROSITE" id="PS01271">
    <property type="entry name" value="NA_SULFATE"/>
    <property type="match status" value="1"/>
</dbReference>
<proteinExistence type="inferred from homology"/>
<dbReference type="InterPro" id="IPR031312">
    <property type="entry name" value="Na/sul_symport_CS"/>
</dbReference>
<accession>A0AAF3E8B6</accession>
<keyword evidence="6 7" id="KW-0472">Membrane</keyword>
<feature type="transmembrane region" description="Helical" evidence="7">
    <location>
        <begin position="6"/>
        <end position="28"/>
    </location>
</feature>
<evidence type="ECO:0000256" key="5">
    <source>
        <dbReference type="ARBA" id="ARBA00022989"/>
    </source>
</evidence>
<evidence type="ECO:0000256" key="3">
    <source>
        <dbReference type="ARBA" id="ARBA00022448"/>
    </source>
</evidence>
<keyword evidence="5 7" id="KW-1133">Transmembrane helix</keyword>
<feature type="transmembrane region" description="Helical" evidence="7">
    <location>
        <begin position="58"/>
        <end position="79"/>
    </location>
</feature>
<keyword evidence="8" id="KW-1185">Reference proteome</keyword>
<evidence type="ECO:0000256" key="7">
    <source>
        <dbReference type="SAM" id="Phobius"/>
    </source>
</evidence>
<feature type="transmembrane region" description="Helical" evidence="7">
    <location>
        <begin position="117"/>
        <end position="139"/>
    </location>
</feature>
<feature type="transmembrane region" description="Helical" evidence="7">
    <location>
        <begin position="211"/>
        <end position="229"/>
    </location>
</feature>
<reference evidence="9" key="1">
    <citation type="submission" date="2024-02" db="UniProtKB">
        <authorList>
            <consortium name="WormBaseParasite"/>
        </authorList>
    </citation>
    <scope>IDENTIFICATION</scope>
</reference>
<name>A0AAF3E8B6_9BILA</name>
<feature type="transmembrane region" description="Helical" evidence="7">
    <location>
        <begin position="361"/>
        <end position="380"/>
    </location>
</feature>
<dbReference type="PANTHER" id="PTHR10283">
    <property type="entry name" value="SOLUTE CARRIER FAMILY 13 MEMBER"/>
    <property type="match status" value="1"/>
</dbReference>
<evidence type="ECO:0000256" key="6">
    <source>
        <dbReference type="ARBA" id="ARBA00023136"/>
    </source>
</evidence>
<evidence type="ECO:0000313" key="9">
    <source>
        <dbReference type="WBParaSite" id="MBELARI_LOCUS10170"/>
    </source>
</evidence>
<dbReference type="GO" id="GO:0005886">
    <property type="term" value="C:plasma membrane"/>
    <property type="evidence" value="ECO:0007669"/>
    <property type="project" value="TreeGrafter"/>
</dbReference>
<dbReference type="Proteomes" id="UP000887575">
    <property type="component" value="Unassembled WGS sequence"/>
</dbReference>
<dbReference type="AlphaFoldDB" id="A0AAF3E8B6"/>
<feature type="transmembrane region" description="Helical" evidence="7">
    <location>
        <begin position="167"/>
        <end position="191"/>
    </location>
</feature>
<feature type="transmembrane region" description="Helical" evidence="7">
    <location>
        <begin position="392"/>
        <end position="415"/>
    </location>
</feature>
<dbReference type="WBParaSite" id="MBELARI_LOCUS10170">
    <property type="protein sequence ID" value="MBELARI_LOCUS10170"/>
    <property type="gene ID" value="MBELARI_LOCUS10170"/>
</dbReference>
<protein>
    <submittedName>
        <fullName evidence="9">Uncharacterized protein</fullName>
    </submittedName>
</protein>
<dbReference type="GO" id="GO:0015137">
    <property type="term" value="F:citrate transmembrane transporter activity"/>
    <property type="evidence" value="ECO:0007669"/>
    <property type="project" value="TreeGrafter"/>
</dbReference>
<keyword evidence="3" id="KW-0813">Transport</keyword>
<dbReference type="PANTHER" id="PTHR10283:SF84">
    <property type="entry name" value="SODIUM-DEPENDENT HIGH-AFFINITY DICARBOXYLATE TRANSPORTER 2"/>
    <property type="match status" value="1"/>
</dbReference>
<feature type="transmembrane region" description="Helical" evidence="7">
    <location>
        <begin position="279"/>
        <end position="297"/>
    </location>
</feature>
<dbReference type="InterPro" id="IPR001898">
    <property type="entry name" value="SLC13A/DASS"/>
</dbReference>
<comment type="subcellular location">
    <subcellularLocation>
        <location evidence="1">Membrane</location>
        <topology evidence="1">Multi-pass membrane protein</topology>
    </subcellularLocation>
</comment>
<keyword evidence="4 7" id="KW-0812">Transmembrane</keyword>
<organism evidence="8 9">
    <name type="scientific">Mesorhabditis belari</name>
    <dbReference type="NCBI Taxonomy" id="2138241"/>
    <lineage>
        <taxon>Eukaryota</taxon>
        <taxon>Metazoa</taxon>
        <taxon>Ecdysozoa</taxon>
        <taxon>Nematoda</taxon>
        <taxon>Chromadorea</taxon>
        <taxon>Rhabditida</taxon>
        <taxon>Rhabditina</taxon>
        <taxon>Rhabditomorpha</taxon>
        <taxon>Rhabditoidea</taxon>
        <taxon>Rhabditidae</taxon>
        <taxon>Mesorhabditinae</taxon>
        <taxon>Mesorhabditis</taxon>
    </lineage>
</organism>